<organism evidence="1 2">
    <name type="scientific">Malassezia restricta (strain ATCC 96810 / NBRC 103918 / CBS 7877)</name>
    <name type="common">Seborrheic dermatitis infection agent</name>
    <dbReference type="NCBI Taxonomy" id="425264"/>
    <lineage>
        <taxon>Eukaryota</taxon>
        <taxon>Fungi</taxon>
        <taxon>Dikarya</taxon>
        <taxon>Basidiomycota</taxon>
        <taxon>Ustilaginomycotina</taxon>
        <taxon>Malasseziomycetes</taxon>
        <taxon>Malasseziales</taxon>
        <taxon>Malasseziaceae</taxon>
        <taxon>Malassezia</taxon>
    </lineage>
</organism>
<dbReference type="VEuPathDB" id="FungiDB:DNF11_2544"/>
<dbReference type="AlphaFoldDB" id="A0A3G2S5Z0"/>
<proteinExistence type="predicted"/>
<dbReference type="EMBL" id="CP033151">
    <property type="protein sequence ID" value="AYO43494.1"/>
    <property type="molecule type" value="Genomic_DNA"/>
</dbReference>
<gene>
    <name evidence="1" type="ORF">DNF11_2544</name>
</gene>
<dbReference type="Proteomes" id="UP000269793">
    <property type="component" value="Chromosome IV"/>
</dbReference>
<sequence>MLDQAFWAAAYYRPLGETLAAWEASVRVSERFAYVMEHWWAVLQDGLQDTSGRPQCLAPYDESDWFVQRLILLYVCHVPYVRQGAPEDAQPFLPLLRKYAAGAADAWMERHTDTSRLAWHSTLQSLLDPQKHSELCKSCPHLWVPGLTLFSYVDVDDVTLYEADVALRCLTQPGPLSVHQNQWVYDYVRTVPAHLAVYFAMRDGGPCRPGHVARVAVLNTRTAYEWMLLSMRVESHVILTLLDVWGDALASMPPARVASVLVRLMDVDEMVQADLSPTCALVRAGWLVQYFCMPKFVSLVATRVEYGSLTESDVMFLCGFAQKLVEDGRLTLRALTEADVRFTSGSPKQCAATRRGLHLLIQANLETAHILLNMVAVRQSRHTYGAALYRALTEGARRADAATESRA</sequence>
<accession>A0A3G2S5Z0</accession>
<name>A0A3G2S5Z0_MALR7</name>
<protein>
    <submittedName>
        <fullName evidence="1">Uncharacterized protein</fullName>
    </submittedName>
</protein>
<reference evidence="1 2" key="1">
    <citation type="submission" date="2018-10" db="EMBL/GenBank/DDBJ databases">
        <title>Complete genome sequence of Malassezia restricta CBS 7877.</title>
        <authorList>
            <person name="Morand S.C."/>
            <person name="Bertignac M."/>
            <person name="Iltis A."/>
            <person name="Kolder I."/>
            <person name="Pirovano W."/>
            <person name="Jourdain R."/>
            <person name="Clavaud C."/>
        </authorList>
    </citation>
    <scope>NUCLEOTIDE SEQUENCE [LARGE SCALE GENOMIC DNA]</scope>
    <source>
        <strain evidence="1 2">CBS 7877</strain>
    </source>
</reference>
<evidence type="ECO:0000313" key="2">
    <source>
        <dbReference type="Proteomes" id="UP000269793"/>
    </source>
</evidence>
<keyword evidence="2" id="KW-1185">Reference proteome</keyword>
<dbReference type="OrthoDB" id="10273958at2759"/>
<evidence type="ECO:0000313" key="1">
    <source>
        <dbReference type="EMBL" id="AYO43494.1"/>
    </source>
</evidence>